<evidence type="ECO:0000313" key="3">
    <source>
        <dbReference type="EnsemblPlants" id="KEH25418"/>
    </source>
</evidence>
<organism evidence="2 4">
    <name type="scientific">Medicago truncatula</name>
    <name type="common">Barrel medic</name>
    <name type="synonym">Medicago tribuloides</name>
    <dbReference type="NCBI Taxonomy" id="3880"/>
    <lineage>
        <taxon>Eukaryota</taxon>
        <taxon>Viridiplantae</taxon>
        <taxon>Streptophyta</taxon>
        <taxon>Embryophyta</taxon>
        <taxon>Tracheophyta</taxon>
        <taxon>Spermatophyta</taxon>
        <taxon>Magnoliopsida</taxon>
        <taxon>eudicotyledons</taxon>
        <taxon>Gunneridae</taxon>
        <taxon>Pentapetalae</taxon>
        <taxon>rosids</taxon>
        <taxon>fabids</taxon>
        <taxon>Fabales</taxon>
        <taxon>Fabaceae</taxon>
        <taxon>Papilionoideae</taxon>
        <taxon>50 kb inversion clade</taxon>
        <taxon>NPAAA clade</taxon>
        <taxon>Hologalegina</taxon>
        <taxon>IRL clade</taxon>
        <taxon>Trifolieae</taxon>
        <taxon>Medicago</taxon>
    </lineage>
</organism>
<feature type="region of interest" description="Disordered" evidence="1">
    <location>
        <begin position="130"/>
        <end position="169"/>
    </location>
</feature>
<proteinExistence type="predicted"/>
<accession>A0A072U8K2</accession>
<evidence type="ECO:0000256" key="1">
    <source>
        <dbReference type="SAM" id="MobiDB-lite"/>
    </source>
</evidence>
<dbReference type="HOGENOM" id="CLU_1580877_0_0_1"/>
<reference evidence="2 4" key="2">
    <citation type="journal article" date="2014" name="BMC Genomics">
        <title>An improved genome release (version Mt4.0) for the model legume Medicago truncatula.</title>
        <authorList>
            <person name="Tang H."/>
            <person name="Krishnakumar V."/>
            <person name="Bidwell S."/>
            <person name="Rosen B."/>
            <person name="Chan A."/>
            <person name="Zhou S."/>
            <person name="Gentzbittel L."/>
            <person name="Childs K.L."/>
            <person name="Yandell M."/>
            <person name="Gundlach H."/>
            <person name="Mayer K.F."/>
            <person name="Schwartz D.C."/>
            <person name="Town C.D."/>
        </authorList>
    </citation>
    <scope>GENOME REANNOTATION</scope>
    <source>
        <strain evidence="2">A17</strain>
        <strain evidence="3 4">cv. Jemalong A17</strain>
    </source>
</reference>
<protein>
    <submittedName>
        <fullName evidence="2 3">Uncharacterized protein</fullName>
    </submittedName>
</protein>
<dbReference type="EnsemblPlants" id="KEH25418">
    <property type="protein sequence ID" value="KEH25418"/>
    <property type="gene ID" value="MTR_6g022590"/>
</dbReference>
<reference evidence="3" key="3">
    <citation type="submission" date="2015-04" db="UniProtKB">
        <authorList>
            <consortium name="EnsemblPlants"/>
        </authorList>
    </citation>
    <scope>IDENTIFICATION</scope>
    <source>
        <strain evidence="3">cv. Jemalong A17</strain>
    </source>
</reference>
<reference evidence="2 4" key="1">
    <citation type="journal article" date="2011" name="Nature">
        <title>The Medicago genome provides insight into the evolution of rhizobial symbioses.</title>
        <authorList>
            <person name="Young N.D."/>
            <person name="Debelle F."/>
            <person name="Oldroyd G.E."/>
            <person name="Geurts R."/>
            <person name="Cannon S.B."/>
            <person name="Udvardi M.K."/>
            <person name="Benedito V.A."/>
            <person name="Mayer K.F."/>
            <person name="Gouzy J."/>
            <person name="Schoof H."/>
            <person name="Van de Peer Y."/>
            <person name="Proost S."/>
            <person name="Cook D.R."/>
            <person name="Meyers B.C."/>
            <person name="Spannagl M."/>
            <person name="Cheung F."/>
            <person name="De Mita S."/>
            <person name="Krishnakumar V."/>
            <person name="Gundlach H."/>
            <person name="Zhou S."/>
            <person name="Mudge J."/>
            <person name="Bharti A.K."/>
            <person name="Murray J.D."/>
            <person name="Naoumkina M.A."/>
            <person name="Rosen B."/>
            <person name="Silverstein K.A."/>
            <person name="Tang H."/>
            <person name="Rombauts S."/>
            <person name="Zhao P.X."/>
            <person name="Zhou P."/>
            <person name="Barbe V."/>
            <person name="Bardou P."/>
            <person name="Bechner M."/>
            <person name="Bellec A."/>
            <person name="Berger A."/>
            <person name="Berges H."/>
            <person name="Bidwell S."/>
            <person name="Bisseling T."/>
            <person name="Choisne N."/>
            <person name="Couloux A."/>
            <person name="Denny R."/>
            <person name="Deshpande S."/>
            <person name="Dai X."/>
            <person name="Doyle J.J."/>
            <person name="Dudez A.M."/>
            <person name="Farmer A.D."/>
            <person name="Fouteau S."/>
            <person name="Franken C."/>
            <person name="Gibelin C."/>
            <person name="Gish J."/>
            <person name="Goldstein S."/>
            <person name="Gonzalez A.J."/>
            <person name="Green P.J."/>
            <person name="Hallab A."/>
            <person name="Hartog M."/>
            <person name="Hua A."/>
            <person name="Humphray S.J."/>
            <person name="Jeong D.H."/>
            <person name="Jing Y."/>
            <person name="Jocker A."/>
            <person name="Kenton S.M."/>
            <person name="Kim D.J."/>
            <person name="Klee K."/>
            <person name="Lai H."/>
            <person name="Lang C."/>
            <person name="Lin S."/>
            <person name="Macmil S.L."/>
            <person name="Magdelenat G."/>
            <person name="Matthews L."/>
            <person name="McCorrison J."/>
            <person name="Monaghan E.L."/>
            <person name="Mun J.H."/>
            <person name="Najar F.Z."/>
            <person name="Nicholson C."/>
            <person name="Noirot C."/>
            <person name="O'Bleness M."/>
            <person name="Paule C.R."/>
            <person name="Poulain J."/>
            <person name="Prion F."/>
            <person name="Qin B."/>
            <person name="Qu C."/>
            <person name="Retzel E.F."/>
            <person name="Riddle C."/>
            <person name="Sallet E."/>
            <person name="Samain S."/>
            <person name="Samson N."/>
            <person name="Sanders I."/>
            <person name="Saurat O."/>
            <person name="Scarpelli C."/>
            <person name="Schiex T."/>
            <person name="Segurens B."/>
            <person name="Severin A.J."/>
            <person name="Sherrier D.J."/>
            <person name="Shi R."/>
            <person name="Sims S."/>
            <person name="Singer S.R."/>
            <person name="Sinharoy S."/>
            <person name="Sterck L."/>
            <person name="Viollet A."/>
            <person name="Wang B.B."/>
            <person name="Wang K."/>
            <person name="Wang M."/>
            <person name="Wang X."/>
            <person name="Warfsmann J."/>
            <person name="Weissenbach J."/>
            <person name="White D.D."/>
            <person name="White J.D."/>
            <person name="Wiley G.B."/>
            <person name="Wincker P."/>
            <person name="Xing Y."/>
            <person name="Yang L."/>
            <person name="Yao Z."/>
            <person name="Ying F."/>
            <person name="Zhai J."/>
            <person name="Zhou L."/>
            <person name="Zuber A."/>
            <person name="Denarie J."/>
            <person name="Dixon R.A."/>
            <person name="May G.D."/>
            <person name="Schwartz D.C."/>
            <person name="Rogers J."/>
            <person name="Quetier F."/>
            <person name="Town C.D."/>
            <person name="Roe B.A."/>
        </authorList>
    </citation>
    <scope>NUCLEOTIDE SEQUENCE [LARGE SCALE GENOMIC DNA]</scope>
    <source>
        <strain evidence="2">A17</strain>
        <strain evidence="3 4">cv. Jemalong A17</strain>
    </source>
</reference>
<gene>
    <name evidence="2" type="ordered locus">MTR_6g022590</name>
</gene>
<dbReference type="AlphaFoldDB" id="A0A072U8K2"/>
<sequence length="169" mass="19856">MWAILSTSLRMSTILSVSTRIREIILERVKLKRILVVLGRKDFDDVSRYFLCQSRTFDENLKVEEDSCRIRKVSKYSQKDEQESKMEHPNRVVSSCFQNCSTKSIEEFLNQFKYQNKSVSSLRKCVKKSEHEGTFEEDSSPLPPKISKDSERDRKLKSLENPKEKLNLL</sequence>
<dbReference type="Proteomes" id="UP000002051">
    <property type="component" value="Chromosome 6"/>
</dbReference>
<evidence type="ECO:0000313" key="4">
    <source>
        <dbReference type="Proteomes" id="UP000002051"/>
    </source>
</evidence>
<dbReference type="EMBL" id="CM001222">
    <property type="protein sequence ID" value="KEH25418.1"/>
    <property type="molecule type" value="Genomic_DNA"/>
</dbReference>
<evidence type="ECO:0000313" key="2">
    <source>
        <dbReference type="EMBL" id="KEH25418.1"/>
    </source>
</evidence>
<name>A0A072U8K2_MEDTR</name>
<feature type="compositionally biased region" description="Basic and acidic residues" evidence="1">
    <location>
        <begin position="146"/>
        <end position="169"/>
    </location>
</feature>
<keyword evidence="4" id="KW-1185">Reference proteome</keyword>